<organism evidence="6">
    <name type="scientific">Agrobacterium albertimagni</name>
    <dbReference type="NCBI Taxonomy" id="147266"/>
    <lineage>
        <taxon>Bacteria</taxon>
        <taxon>Pseudomonadati</taxon>
        <taxon>Pseudomonadota</taxon>
        <taxon>Alphaproteobacteria</taxon>
        <taxon>Hyphomicrobiales</taxon>
        <taxon>Rhizobiaceae</taxon>
        <taxon>Rhizobium/Agrobacterium group</taxon>
        <taxon>Agrobacterium</taxon>
    </lineage>
</organism>
<gene>
    <name evidence="6" type="ORF">ENP70_09100</name>
</gene>
<dbReference type="InterPro" id="IPR051598">
    <property type="entry name" value="TSUP/Inactive_protease-like"/>
</dbReference>
<keyword evidence="4 5" id="KW-0472">Membrane</keyword>
<dbReference type="PANTHER" id="PTHR43701:SF2">
    <property type="entry name" value="MEMBRANE TRANSPORTER PROTEIN YJNA-RELATED"/>
    <property type="match status" value="1"/>
</dbReference>
<dbReference type="AlphaFoldDB" id="A0A7C1PG62"/>
<name>A0A7C1PG62_9HYPH</name>
<evidence type="ECO:0000256" key="2">
    <source>
        <dbReference type="ARBA" id="ARBA00022692"/>
    </source>
</evidence>
<evidence type="ECO:0000256" key="4">
    <source>
        <dbReference type="ARBA" id="ARBA00023136"/>
    </source>
</evidence>
<feature type="transmembrane region" description="Helical" evidence="5">
    <location>
        <begin position="236"/>
        <end position="254"/>
    </location>
</feature>
<evidence type="ECO:0000313" key="6">
    <source>
        <dbReference type="EMBL" id="HEB43836.1"/>
    </source>
</evidence>
<feature type="transmembrane region" description="Helical" evidence="5">
    <location>
        <begin position="48"/>
        <end position="68"/>
    </location>
</feature>
<proteinExistence type="inferred from homology"/>
<comment type="subcellular location">
    <subcellularLocation>
        <location evidence="5">Cell membrane</location>
        <topology evidence="5">Multi-pass membrane protein</topology>
    </subcellularLocation>
    <subcellularLocation>
        <location evidence="1">Membrane</location>
        <topology evidence="1">Multi-pass membrane protein</topology>
    </subcellularLocation>
</comment>
<sequence>MNDLVTQALTAIGSGGLVGFTLGLIGGGGSILATPLLLYVVGISQPHIAIGTGALAVSVNAYVNLIGHARKGHVWWRCAFVFAATGTVGALAGSSLGKAFDGEKLLFLFGLLMLLVAGLMLRPRTAIVASTVKTDRLTCWKTAAVALAAGAASGFFGIGGGFLIVPGLMLATGMPMINAVGSSLLAVGTFGLATAINYAASGLIDWAVAAEFIGGGVIGGIGGMLLATRLSTKRNLLNRIFAVLIIIVAFYVLYKSRAAILPLW</sequence>
<feature type="transmembrane region" description="Helical" evidence="5">
    <location>
        <begin position="206"/>
        <end position="227"/>
    </location>
</feature>
<feature type="transmembrane region" description="Helical" evidence="5">
    <location>
        <begin position="143"/>
        <end position="165"/>
    </location>
</feature>
<protein>
    <recommendedName>
        <fullName evidence="5">Probable membrane transporter protein</fullName>
    </recommendedName>
</protein>
<dbReference type="InterPro" id="IPR002781">
    <property type="entry name" value="TM_pro_TauE-like"/>
</dbReference>
<feature type="transmembrane region" description="Helical" evidence="5">
    <location>
        <begin position="105"/>
        <end position="123"/>
    </location>
</feature>
<accession>A0A7C1PG62</accession>
<dbReference type="Pfam" id="PF01925">
    <property type="entry name" value="TauE"/>
    <property type="match status" value="1"/>
</dbReference>
<feature type="transmembrane region" description="Helical" evidence="5">
    <location>
        <begin position="20"/>
        <end position="41"/>
    </location>
</feature>
<dbReference type="PANTHER" id="PTHR43701">
    <property type="entry name" value="MEMBRANE TRANSPORTER PROTEIN MJ0441-RELATED"/>
    <property type="match status" value="1"/>
</dbReference>
<evidence type="ECO:0000256" key="3">
    <source>
        <dbReference type="ARBA" id="ARBA00022989"/>
    </source>
</evidence>
<keyword evidence="3 5" id="KW-1133">Transmembrane helix</keyword>
<keyword evidence="5" id="KW-1003">Cell membrane</keyword>
<reference evidence="6" key="1">
    <citation type="journal article" date="2020" name="mSystems">
        <title>Genome- and Community-Level Interaction Insights into Carbon Utilization and Element Cycling Functions of Hydrothermarchaeota in Hydrothermal Sediment.</title>
        <authorList>
            <person name="Zhou Z."/>
            <person name="Liu Y."/>
            <person name="Xu W."/>
            <person name="Pan J."/>
            <person name="Luo Z.H."/>
            <person name="Li M."/>
        </authorList>
    </citation>
    <scope>NUCLEOTIDE SEQUENCE [LARGE SCALE GENOMIC DNA]</scope>
    <source>
        <strain evidence="6">SpSt-243</strain>
    </source>
</reference>
<dbReference type="GO" id="GO:0005886">
    <property type="term" value="C:plasma membrane"/>
    <property type="evidence" value="ECO:0007669"/>
    <property type="project" value="UniProtKB-SubCell"/>
</dbReference>
<comment type="caution">
    <text evidence="6">The sequence shown here is derived from an EMBL/GenBank/DDBJ whole genome shotgun (WGS) entry which is preliminary data.</text>
</comment>
<comment type="similarity">
    <text evidence="5">Belongs to the 4-toluene sulfonate uptake permease (TSUP) (TC 2.A.102) family.</text>
</comment>
<evidence type="ECO:0000256" key="1">
    <source>
        <dbReference type="ARBA" id="ARBA00004141"/>
    </source>
</evidence>
<evidence type="ECO:0000256" key="5">
    <source>
        <dbReference type="RuleBase" id="RU363041"/>
    </source>
</evidence>
<feature type="transmembrane region" description="Helical" evidence="5">
    <location>
        <begin position="74"/>
        <end position="93"/>
    </location>
</feature>
<dbReference type="EMBL" id="DSKI01000468">
    <property type="protein sequence ID" value="HEB43836.1"/>
    <property type="molecule type" value="Genomic_DNA"/>
</dbReference>
<keyword evidence="2 5" id="KW-0812">Transmembrane</keyword>